<dbReference type="GO" id="GO:0043041">
    <property type="term" value="P:amino acid activation for nonribosomal peptide biosynthetic process"/>
    <property type="evidence" value="ECO:0007669"/>
    <property type="project" value="TreeGrafter"/>
</dbReference>
<sequence length="420" mass="46592">MNKGSGRENQQEREQHCCISHEFLRAANCNPDKIAVIHAAASPSDRKLINGSPSSSYNPPVYEGDGRFTFSEVLASVDSLSSRLRSILDHSDDPHLILPLTSVQPAAEFINAYRPKIIGVYMLPSVEYIISVLSILRIGEAFLPLDPTWPKDRILSVISSSNVGLIIACGSSFNESGIGYYLLDKSHWLIESGICPVLCFSMEERVEDTIGRSNIVCHCENERQRSFCYLMYTSGSTGKPKGVCGTEQGLLNRFLWMQDLYPLHGEELLLFKTSISFIDHLQEFLSAILTACTLVVPPIIELKKNLISIIHFLQAYSISRLTTVPSLMRAVLPALQSQHNVHVRSSLKLLVLSGEVLPLSMWGIISKLFPKISILNLYGSTEVSGDCTYFDCKRLPSILEMNTLESVPIGLPISNCDIVL</sequence>
<dbReference type="PANTHER" id="PTHR44394">
    <property type="entry name" value="BETA-ALANINE-ACTIVATING ENZYME"/>
    <property type="match status" value="1"/>
</dbReference>
<evidence type="ECO:0000259" key="1">
    <source>
        <dbReference type="Pfam" id="PF00501"/>
    </source>
</evidence>
<dbReference type="AlphaFoldDB" id="V4TLE3"/>
<dbReference type="Gene3D" id="3.40.50.12780">
    <property type="entry name" value="N-terminal domain of ligase-like"/>
    <property type="match status" value="1"/>
</dbReference>
<gene>
    <name evidence="2" type="ORF">CICLE_v100305622mg</name>
</gene>
<accession>V4TLE3</accession>
<proteinExistence type="predicted"/>
<dbReference type="PANTHER" id="PTHR44394:SF1">
    <property type="entry name" value="BETA-ALANINE-ACTIVATING ENZYME"/>
    <property type="match status" value="1"/>
</dbReference>
<dbReference type="eggNOG" id="KOG1178">
    <property type="taxonomic scope" value="Eukaryota"/>
</dbReference>
<dbReference type="OMA" id="CHCENER"/>
<dbReference type="InterPro" id="IPR000873">
    <property type="entry name" value="AMP-dep_synth/lig_dom"/>
</dbReference>
<evidence type="ECO:0000313" key="2">
    <source>
        <dbReference type="EMBL" id="ESR50621.1"/>
    </source>
</evidence>
<organism evidence="2 3">
    <name type="scientific">Citrus clementina</name>
    <name type="common">Clementine</name>
    <name type="synonym">Citrus deliciosa x Citrus sinensis</name>
    <dbReference type="NCBI Taxonomy" id="85681"/>
    <lineage>
        <taxon>Eukaryota</taxon>
        <taxon>Viridiplantae</taxon>
        <taxon>Streptophyta</taxon>
        <taxon>Embryophyta</taxon>
        <taxon>Tracheophyta</taxon>
        <taxon>Spermatophyta</taxon>
        <taxon>Magnoliopsida</taxon>
        <taxon>eudicotyledons</taxon>
        <taxon>Gunneridae</taxon>
        <taxon>Pentapetalae</taxon>
        <taxon>rosids</taxon>
        <taxon>malvids</taxon>
        <taxon>Sapindales</taxon>
        <taxon>Rutaceae</taxon>
        <taxon>Aurantioideae</taxon>
        <taxon>Citrus</taxon>
    </lineage>
</organism>
<dbReference type="InterPro" id="IPR042099">
    <property type="entry name" value="ANL_N_sf"/>
</dbReference>
<dbReference type="KEGG" id="cic:CICLE_v100305622m"/>
<feature type="domain" description="AMP-dependent synthetase/ligase" evidence="1">
    <location>
        <begin position="117"/>
        <end position="418"/>
    </location>
</feature>
<keyword evidence="3" id="KW-1185">Reference proteome</keyword>
<dbReference type="InParanoid" id="V4TLE3"/>
<dbReference type="Proteomes" id="UP000030687">
    <property type="component" value="Unassembled WGS sequence"/>
</dbReference>
<dbReference type="STRING" id="85681.V4TLE3"/>
<dbReference type="EMBL" id="KI536726">
    <property type="protein sequence ID" value="ESR50621.1"/>
    <property type="molecule type" value="Genomic_DNA"/>
</dbReference>
<dbReference type="InterPro" id="IPR020845">
    <property type="entry name" value="AMP-binding_CS"/>
</dbReference>
<feature type="non-terminal residue" evidence="2">
    <location>
        <position position="420"/>
    </location>
</feature>
<dbReference type="InterPro" id="IPR052091">
    <property type="entry name" value="Beta-ala_Activ/Resist"/>
</dbReference>
<evidence type="ECO:0000313" key="3">
    <source>
        <dbReference type="Proteomes" id="UP000030687"/>
    </source>
</evidence>
<name>V4TLE3_CITCL</name>
<dbReference type="PROSITE" id="PS00455">
    <property type="entry name" value="AMP_BINDING"/>
    <property type="match status" value="1"/>
</dbReference>
<reference evidence="2 3" key="1">
    <citation type="submission" date="2013-10" db="EMBL/GenBank/DDBJ databases">
        <authorList>
            <consortium name="International Citrus Genome Consortium"/>
            <person name="Jenkins J."/>
            <person name="Schmutz J."/>
            <person name="Prochnik S."/>
            <person name="Rokhsar D."/>
            <person name="Gmitter F."/>
            <person name="Ollitrault P."/>
            <person name="Machado M."/>
            <person name="Talon M."/>
            <person name="Wincker P."/>
            <person name="Jaillon O."/>
            <person name="Morgante M."/>
        </authorList>
    </citation>
    <scope>NUCLEOTIDE SEQUENCE</scope>
    <source>
        <strain evidence="3">cv. Clemenules</strain>
    </source>
</reference>
<dbReference type="Pfam" id="PF00501">
    <property type="entry name" value="AMP-binding"/>
    <property type="match status" value="1"/>
</dbReference>
<dbReference type="SUPFAM" id="SSF56801">
    <property type="entry name" value="Acetyl-CoA synthetase-like"/>
    <property type="match status" value="1"/>
</dbReference>
<protein>
    <recommendedName>
        <fullName evidence="1">AMP-dependent synthetase/ligase domain-containing protein</fullName>
    </recommendedName>
</protein>
<dbReference type="Gramene" id="ESR50621">
    <property type="protein sequence ID" value="ESR50621"/>
    <property type="gene ID" value="CICLE_v100305622mg"/>
</dbReference>